<organism evidence="1 2">
    <name type="scientific">Mediterranea massiliensis</name>
    <dbReference type="NCBI Taxonomy" id="1841865"/>
    <lineage>
        <taxon>Bacteria</taxon>
        <taxon>Pseudomonadati</taxon>
        <taxon>Bacteroidota</taxon>
        <taxon>Bacteroidia</taxon>
        <taxon>Bacteroidales</taxon>
        <taxon>Bacteroidaceae</taxon>
        <taxon>Mediterranea</taxon>
    </lineage>
</organism>
<proteinExistence type="predicted"/>
<reference evidence="1 2" key="1">
    <citation type="journal article" date="2021" name="Sci. Rep.">
        <title>The distribution of antibiotic resistance genes in chicken gut microbiota commensals.</title>
        <authorList>
            <person name="Juricova H."/>
            <person name="Matiasovicova J."/>
            <person name="Kubasova T."/>
            <person name="Cejkova D."/>
            <person name="Rychlik I."/>
        </authorList>
    </citation>
    <scope>NUCLEOTIDE SEQUENCE [LARGE SCALE GENOMIC DNA]</scope>
    <source>
        <strain evidence="1 2">An772</strain>
    </source>
</reference>
<protein>
    <recommendedName>
        <fullName evidence="3">Fibrobacter succinogenes major paralogous domain-containing protein</fullName>
    </recommendedName>
</protein>
<name>A0ABS2E210_9BACT</name>
<dbReference type="EMBL" id="JACLYZ010000024">
    <property type="protein sequence ID" value="MBM6735659.1"/>
    <property type="molecule type" value="Genomic_DNA"/>
</dbReference>
<dbReference type="RefSeq" id="WP_205095857.1">
    <property type="nucleotide sequence ID" value="NZ_JACLYZ010000024.1"/>
</dbReference>
<keyword evidence="2" id="KW-1185">Reference proteome</keyword>
<dbReference type="Proteomes" id="UP000766986">
    <property type="component" value="Unassembled WGS sequence"/>
</dbReference>
<accession>A0ABS2E210</accession>
<evidence type="ECO:0008006" key="3">
    <source>
        <dbReference type="Google" id="ProtNLM"/>
    </source>
</evidence>
<evidence type="ECO:0000313" key="2">
    <source>
        <dbReference type="Proteomes" id="UP000766986"/>
    </source>
</evidence>
<comment type="caution">
    <text evidence="1">The sequence shown here is derived from an EMBL/GenBank/DDBJ whole genome shotgun (WGS) entry which is preliminary data.</text>
</comment>
<evidence type="ECO:0000313" key="1">
    <source>
        <dbReference type="EMBL" id="MBM6735659.1"/>
    </source>
</evidence>
<sequence length="453" mass="49798">MGLLLGSGNTKPQYPYDMWYGIQGDFTSRDYKLTRVGNLDLHKTLPIQAKLKRFVENPDGSVKYYLHPNDSRKKDSGAAAIIDSTDGNVMLEKPEYYFRFEIEGTKWIRAYSEYPLPGFIKMERKTVSPWFATIKIDTNEAVSGCFLTWDGDNIARDTSGFVKLTANAANYRGGSGAGDAAKDGTYNSQLGMARTSISKATARAACKNGTHLGVYRVYNEIAWLQRLEYASLHCQDAYNEALTPEGYHQGGLSNGTAVNGTEWNTWGGYKPFIPCGVTATLGNNTGRVAYVIKGWTGGDKTVQVTSYRGLECPFEYLWHLADDVLIWHKSDVSIAYVCEDPTKFTSHSDSAATVPDGYEAITELPRTEGYILQFAHSSKGYAFPETVGGASNAGGCDYFYTPTGGSGWSAVGWYGALFVGSAGNGEYAGFGCLIAYYRSSYSDAYFGFRLCRF</sequence>
<gene>
    <name evidence="1" type="ORF">H7U35_10575</name>
</gene>